<dbReference type="EMBL" id="MU151128">
    <property type="protein sequence ID" value="KAF9449535.1"/>
    <property type="molecule type" value="Genomic_DNA"/>
</dbReference>
<dbReference type="Gene3D" id="1.10.510.10">
    <property type="entry name" value="Transferase(Phosphotransferase) domain 1"/>
    <property type="match status" value="1"/>
</dbReference>
<dbReference type="Gene3D" id="3.30.200.20">
    <property type="entry name" value="Phosphorylase Kinase, domain 1"/>
    <property type="match status" value="1"/>
</dbReference>
<sequence length="227" mass="25731">MRVRNLILKRLLGFGGQGRVYAAQGPARSEIKGEDKWRVYAVKVMIKSRYVQFDDILREQNLLRRLRGNRLLLQIEGSFHDRKNFYLITEYHSGGDLEDLLRTHGCCSTSAARIYTAELCAAVGFLHQNFILHRDVKPSNVLIKADGHLCLSDFGLAVDFLDHATDGEENEPVIRGCAGTTMYMSPEALNGEYYGFKADWWSVGATCFNLFEGMVRMSLPMSYMSTD</sequence>
<dbReference type="GO" id="GO:0004674">
    <property type="term" value="F:protein serine/threonine kinase activity"/>
    <property type="evidence" value="ECO:0007669"/>
    <property type="project" value="UniProtKB-KW"/>
</dbReference>
<keyword evidence="1" id="KW-0723">Serine/threonine-protein kinase</keyword>
<dbReference type="InterPro" id="IPR008271">
    <property type="entry name" value="Ser/Thr_kinase_AS"/>
</dbReference>
<dbReference type="InterPro" id="IPR000719">
    <property type="entry name" value="Prot_kinase_dom"/>
</dbReference>
<name>A0A9P5XF27_9AGAR</name>
<evidence type="ECO:0000256" key="1">
    <source>
        <dbReference type="ARBA" id="ARBA00022527"/>
    </source>
</evidence>
<keyword evidence="8" id="KW-1185">Reference proteome</keyword>
<dbReference type="OrthoDB" id="68483at2759"/>
<organism evidence="7 8">
    <name type="scientific">Macrolepiota fuliginosa MF-IS2</name>
    <dbReference type="NCBI Taxonomy" id="1400762"/>
    <lineage>
        <taxon>Eukaryota</taxon>
        <taxon>Fungi</taxon>
        <taxon>Dikarya</taxon>
        <taxon>Basidiomycota</taxon>
        <taxon>Agaricomycotina</taxon>
        <taxon>Agaricomycetes</taxon>
        <taxon>Agaricomycetidae</taxon>
        <taxon>Agaricales</taxon>
        <taxon>Agaricineae</taxon>
        <taxon>Agaricaceae</taxon>
        <taxon>Macrolepiota</taxon>
    </lineage>
</organism>
<proteinExistence type="predicted"/>
<evidence type="ECO:0000313" key="7">
    <source>
        <dbReference type="EMBL" id="KAF9449535.1"/>
    </source>
</evidence>
<keyword evidence="4 7" id="KW-0418">Kinase</keyword>
<dbReference type="GO" id="GO:0005524">
    <property type="term" value="F:ATP binding"/>
    <property type="evidence" value="ECO:0007669"/>
    <property type="project" value="UniProtKB-KW"/>
</dbReference>
<evidence type="ECO:0000259" key="6">
    <source>
        <dbReference type="PROSITE" id="PS50011"/>
    </source>
</evidence>
<dbReference type="PROSITE" id="PS50011">
    <property type="entry name" value="PROTEIN_KINASE_DOM"/>
    <property type="match status" value="1"/>
</dbReference>
<evidence type="ECO:0000256" key="5">
    <source>
        <dbReference type="ARBA" id="ARBA00022840"/>
    </source>
</evidence>
<dbReference type="SUPFAM" id="SSF56112">
    <property type="entry name" value="Protein kinase-like (PK-like)"/>
    <property type="match status" value="1"/>
</dbReference>
<dbReference type="PROSITE" id="PS00108">
    <property type="entry name" value="PROTEIN_KINASE_ST"/>
    <property type="match status" value="1"/>
</dbReference>
<keyword evidence="3" id="KW-0547">Nucleotide-binding</keyword>
<keyword evidence="5" id="KW-0067">ATP-binding</keyword>
<evidence type="ECO:0000256" key="4">
    <source>
        <dbReference type="ARBA" id="ARBA00022777"/>
    </source>
</evidence>
<dbReference type="SMART" id="SM00220">
    <property type="entry name" value="S_TKc"/>
    <property type="match status" value="1"/>
</dbReference>
<evidence type="ECO:0000256" key="2">
    <source>
        <dbReference type="ARBA" id="ARBA00022679"/>
    </source>
</evidence>
<dbReference type="InterPro" id="IPR011009">
    <property type="entry name" value="Kinase-like_dom_sf"/>
</dbReference>
<feature type="domain" description="Protein kinase" evidence="6">
    <location>
        <begin position="6"/>
        <end position="227"/>
    </location>
</feature>
<dbReference type="Pfam" id="PF00069">
    <property type="entry name" value="Pkinase"/>
    <property type="match status" value="1"/>
</dbReference>
<reference evidence="7" key="1">
    <citation type="submission" date="2020-11" db="EMBL/GenBank/DDBJ databases">
        <authorList>
            <consortium name="DOE Joint Genome Institute"/>
            <person name="Ahrendt S."/>
            <person name="Riley R."/>
            <person name="Andreopoulos W."/>
            <person name="Labutti K."/>
            <person name="Pangilinan J."/>
            <person name="Ruiz-Duenas F.J."/>
            <person name="Barrasa J.M."/>
            <person name="Sanchez-Garcia M."/>
            <person name="Camarero S."/>
            <person name="Miyauchi S."/>
            <person name="Serrano A."/>
            <person name="Linde D."/>
            <person name="Babiker R."/>
            <person name="Drula E."/>
            <person name="Ayuso-Fernandez I."/>
            <person name="Pacheco R."/>
            <person name="Padilla G."/>
            <person name="Ferreira P."/>
            <person name="Barriuso J."/>
            <person name="Kellner H."/>
            <person name="Castanera R."/>
            <person name="Alfaro M."/>
            <person name="Ramirez L."/>
            <person name="Pisabarro A.G."/>
            <person name="Kuo A."/>
            <person name="Tritt A."/>
            <person name="Lipzen A."/>
            <person name="He G."/>
            <person name="Yan M."/>
            <person name="Ng V."/>
            <person name="Cullen D."/>
            <person name="Martin F."/>
            <person name="Rosso M.-N."/>
            <person name="Henrissat B."/>
            <person name="Hibbett D."/>
            <person name="Martinez A.T."/>
            <person name="Grigoriev I.V."/>
        </authorList>
    </citation>
    <scope>NUCLEOTIDE SEQUENCE</scope>
    <source>
        <strain evidence="7">MF-IS2</strain>
    </source>
</reference>
<dbReference type="Proteomes" id="UP000807342">
    <property type="component" value="Unassembled WGS sequence"/>
</dbReference>
<dbReference type="AlphaFoldDB" id="A0A9P5XF27"/>
<protein>
    <submittedName>
        <fullName evidence="7">Kinase-like protein</fullName>
    </submittedName>
</protein>
<evidence type="ECO:0000313" key="8">
    <source>
        <dbReference type="Proteomes" id="UP000807342"/>
    </source>
</evidence>
<accession>A0A9P5XF27</accession>
<keyword evidence="2" id="KW-0808">Transferase</keyword>
<evidence type="ECO:0000256" key="3">
    <source>
        <dbReference type="ARBA" id="ARBA00022741"/>
    </source>
</evidence>
<dbReference type="PANTHER" id="PTHR24351">
    <property type="entry name" value="RIBOSOMAL PROTEIN S6 KINASE"/>
    <property type="match status" value="1"/>
</dbReference>
<gene>
    <name evidence="7" type="ORF">P691DRAFT_667285</name>
</gene>
<comment type="caution">
    <text evidence="7">The sequence shown here is derived from an EMBL/GenBank/DDBJ whole genome shotgun (WGS) entry which is preliminary data.</text>
</comment>